<comment type="caution">
    <text evidence="1">The sequence shown here is derived from an EMBL/GenBank/DDBJ whole genome shotgun (WGS) entry which is preliminary data.</text>
</comment>
<protein>
    <submittedName>
        <fullName evidence="1">Uncharacterized protein</fullName>
    </submittedName>
</protein>
<dbReference type="EMBL" id="CM044706">
    <property type="protein sequence ID" value="KAI5656390.1"/>
    <property type="molecule type" value="Genomic_DNA"/>
</dbReference>
<evidence type="ECO:0000313" key="1">
    <source>
        <dbReference type="EMBL" id="KAI5656390.1"/>
    </source>
</evidence>
<gene>
    <name evidence="1" type="ORF">M9H77_25183</name>
</gene>
<name>A0ACC0A807_CATRO</name>
<evidence type="ECO:0000313" key="2">
    <source>
        <dbReference type="Proteomes" id="UP001060085"/>
    </source>
</evidence>
<organism evidence="1 2">
    <name type="scientific">Catharanthus roseus</name>
    <name type="common">Madagascar periwinkle</name>
    <name type="synonym">Vinca rosea</name>
    <dbReference type="NCBI Taxonomy" id="4058"/>
    <lineage>
        <taxon>Eukaryota</taxon>
        <taxon>Viridiplantae</taxon>
        <taxon>Streptophyta</taxon>
        <taxon>Embryophyta</taxon>
        <taxon>Tracheophyta</taxon>
        <taxon>Spermatophyta</taxon>
        <taxon>Magnoliopsida</taxon>
        <taxon>eudicotyledons</taxon>
        <taxon>Gunneridae</taxon>
        <taxon>Pentapetalae</taxon>
        <taxon>asterids</taxon>
        <taxon>lamiids</taxon>
        <taxon>Gentianales</taxon>
        <taxon>Apocynaceae</taxon>
        <taxon>Rauvolfioideae</taxon>
        <taxon>Vinceae</taxon>
        <taxon>Catharanthinae</taxon>
        <taxon>Catharanthus</taxon>
    </lineage>
</organism>
<accession>A0ACC0A807</accession>
<proteinExistence type="predicted"/>
<keyword evidence="2" id="KW-1185">Reference proteome</keyword>
<reference evidence="2" key="1">
    <citation type="journal article" date="2023" name="Nat. Plants">
        <title>Single-cell RNA sequencing provides a high-resolution roadmap for understanding the multicellular compartmentation of specialized metabolism.</title>
        <authorList>
            <person name="Sun S."/>
            <person name="Shen X."/>
            <person name="Li Y."/>
            <person name="Li Y."/>
            <person name="Wang S."/>
            <person name="Li R."/>
            <person name="Zhang H."/>
            <person name="Shen G."/>
            <person name="Guo B."/>
            <person name="Wei J."/>
            <person name="Xu J."/>
            <person name="St-Pierre B."/>
            <person name="Chen S."/>
            <person name="Sun C."/>
        </authorList>
    </citation>
    <scope>NUCLEOTIDE SEQUENCE [LARGE SCALE GENOMIC DNA]</scope>
</reference>
<dbReference type="Proteomes" id="UP001060085">
    <property type="component" value="Linkage Group LG06"/>
</dbReference>
<sequence>MEEKTKSRKINLCSSPEVKKEDENVDDEGKFDHLPQVKTQHGIVLAKYKGFWFNSNLFQSLMSLHKHFEAKDTDIFLATFPKSGTTWLKALVHTIINRPPSPLPENHSGEEIIQSPLLFSNPHQLVPFLENIRFEGGENYYSDDVNRIQIGSRIFSSHMPYQCLPDSILQSNSKIIYLYRNPMDVFASTFAFVLENGFAKLTSVEEEFQLFSNGNQSYGPFWDHILGYWNQSLKAHETDKKRVLFLRYEDLKKDPNPGLKKMAEFLGFPFSVKEEESGMIERIANLCSFENLKNLEVNRKGETETLRFKVKNSSFFRKGEVGDWKNYLTPSMAESFEKLMEEKFAGSGFAMEMH</sequence>